<reference evidence="3 4" key="1">
    <citation type="journal article" date="2009" name="Stand. Genomic Sci.">
        <title>Complete genome sequence of Sanguibacter keddieii type strain (ST-74).</title>
        <authorList>
            <person name="Ivanova N."/>
            <person name="Sikorski J."/>
            <person name="Sims D."/>
            <person name="Brettin T."/>
            <person name="Detter J.C."/>
            <person name="Han C."/>
            <person name="Lapidus A."/>
            <person name="Copeland A."/>
            <person name="Glavina Del Rio T."/>
            <person name="Nolan M."/>
            <person name="Chen F."/>
            <person name="Lucas S."/>
            <person name="Tice H."/>
            <person name="Cheng J.F."/>
            <person name="Bruce D."/>
            <person name="Goodwin L."/>
            <person name="Pitluck S."/>
            <person name="Pati A."/>
            <person name="Mavromatis K."/>
            <person name="Chen A."/>
            <person name="Palaniappan K."/>
            <person name="D'haeseleer P."/>
            <person name="Chain P."/>
            <person name="Bristow J."/>
            <person name="Eisen J.A."/>
            <person name="Markowitz V."/>
            <person name="Hugenholtz P."/>
            <person name="Goker M."/>
            <person name="Pukall R."/>
            <person name="Klenk H.P."/>
            <person name="Kyrpides N.C."/>
        </authorList>
    </citation>
    <scope>NUCLEOTIDE SEQUENCE [LARGE SCALE GENOMIC DNA]</scope>
    <source>
        <strain evidence="4">ATCC 51767 / DSM 10542 / NCFB 3025 / ST-74</strain>
    </source>
</reference>
<gene>
    <name evidence="3" type="ordered locus">Sked_32810</name>
</gene>
<evidence type="ECO:0000256" key="1">
    <source>
        <dbReference type="SAM" id="MobiDB-lite"/>
    </source>
</evidence>
<feature type="compositionally biased region" description="Pro residues" evidence="1">
    <location>
        <begin position="110"/>
        <end position="125"/>
    </location>
</feature>
<keyword evidence="2" id="KW-0812">Transmembrane</keyword>
<name>D1BDV5_SANKS</name>
<evidence type="ECO:0000313" key="3">
    <source>
        <dbReference type="EMBL" id="ACZ23176.1"/>
    </source>
</evidence>
<dbReference type="HOGENOM" id="CLU_677734_0_0_11"/>
<feature type="region of interest" description="Disordered" evidence="1">
    <location>
        <begin position="68"/>
        <end position="128"/>
    </location>
</feature>
<dbReference type="EMBL" id="CP001819">
    <property type="protein sequence ID" value="ACZ23176.1"/>
    <property type="molecule type" value="Genomic_DNA"/>
</dbReference>
<feature type="compositionally biased region" description="Low complexity" evidence="1">
    <location>
        <begin position="90"/>
        <end position="106"/>
    </location>
</feature>
<dbReference type="STRING" id="446469.Sked_32810"/>
<dbReference type="Proteomes" id="UP000000322">
    <property type="component" value="Chromosome"/>
</dbReference>
<sequence length="406" mass="41425">MSHDLRRSLADLAQAGSARTTPPADVVASTVAEVERTRRRRPVVVASVTAISVLVAGAAAAAVYTSTRDDASSFPDRLPVTVTADPPSATPEETGTVPEEPTPTEAPAEEPAPPVESEAPVPPSALAPLDPAAVFPQCGAAPVSTDGAPVLLRPFDLQSPSPADGTVTGLEVPAYNQSVSQLRAEVTDPTLVLVQDGRVVGSAAPTGGTSVVEPLTGSVAVFTADLPSAPCLTGPEVPTNLPGGYYEVWAQQSWTVLEQTLEPQEYLRGPVTDVPGTFTTSDLVGGVWLDADGVPAPAPPRPEGWPAEVERTNAFPTGVAVVWFALGDTPQELLDATRTVDSLGYSGQPISVGHCPADPSAALGLEPSTLGVGVVFADRASADSFLALSGAQVLGVVETDPTCPGG</sequence>
<protein>
    <submittedName>
        <fullName evidence="3">Uncharacterized protein</fullName>
    </submittedName>
</protein>
<proteinExistence type="predicted"/>
<evidence type="ECO:0000256" key="2">
    <source>
        <dbReference type="SAM" id="Phobius"/>
    </source>
</evidence>
<organism evidence="3 4">
    <name type="scientific">Sanguibacter keddieii (strain ATCC 51767 / DSM 10542 / NCFB 3025 / ST-74)</name>
    <dbReference type="NCBI Taxonomy" id="446469"/>
    <lineage>
        <taxon>Bacteria</taxon>
        <taxon>Bacillati</taxon>
        <taxon>Actinomycetota</taxon>
        <taxon>Actinomycetes</taxon>
        <taxon>Micrococcales</taxon>
        <taxon>Sanguibacteraceae</taxon>
        <taxon>Sanguibacter</taxon>
    </lineage>
</organism>
<keyword evidence="2" id="KW-0472">Membrane</keyword>
<feature type="transmembrane region" description="Helical" evidence="2">
    <location>
        <begin position="43"/>
        <end position="64"/>
    </location>
</feature>
<accession>D1BDV5</accession>
<dbReference type="AlphaFoldDB" id="D1BDV5"/>
<dbReference type="RefSeq" id="WP_012868244.1">
    <property type="nucleotide sequence ID" value="NC_013521.1"/>
</dbReference>
<dbReference type="eggNOG" id="COG3266">
    <property type="taxonomic scope" value="Bacteria"/>
</dbReference>
<keyword evidence="2" id="KW-1133">Transmembrane helix</keyword>
<dbReference type="OrthoDB" id="9818338at2"/>
<dbReference type="KEGG" id="ske:Sked_32810"/>
<evidence type="ECO:0000313" key="4">
    <source>
        <dbReference type="Proteomes" id="UP000000322"/>
    </source>
</evidence>
<feature type="region of interest" description="Disordered" evidence="1">
    <location>
        <begin position="1"/>
        <end position="24"/>
    </location>
</feature>
<keyword evidence="4" id="KW-1185">Reference proteome</keyword>